<keyword evidence="1" id="KW-0812">Transmembrane</keyword>
<name>A0A3B0ZX16_9ZZZZ</name>
<keyword evidence="1" id="KW-0472">Membrane</keyword>
<dbReference type="EMBL" id="UOFQ01000018">
    <property type="protein sequence ID" value="VAW85136.1"/>
    <property type="molecule type" value="Genomic_DNA"/>
</dbReference>
<protein>
    <recommendedName>
        <fullName evidence="3">Polysaccharide chain length determinant N-terminal domain-containing protein</fullName>
    </recommendedName>
</protein>
<feature type="transmembrane region" description="Helical" evidence="1">
    <location>
        <begin position="33"/>
        <end position="52"/>
    </location>
</feature>
<accession>A0A3B0ZX16</accession>
<organism evidence="2">
    <name type="scientific">hydrothermal vent metagenome</name>
    <dbReference type="NCBI Taxonomy" id="652676"/>
    <lineage>
        <taxon>unclassified sequences</taxon>
        <taxon>metagenomes</taxon>
        <taxon>ecological metagenomes</taxon>
    </lineage>
</organism>
<evidence type="ECO:0008006" key="3">
    <source>
        <dbReference type="Google" id="ProtNLM"/>
    </source>
</evidence>
<sequence length="485" mass="54221">MSKDSPDGFGRSKAYEDEISIIELWLILARYKWLIVSAMVFSMALVVAAVLFKKEQYSYVSTIELASTNIPGAAETLGGVLVPLESSVVSLNKLNQVYIPLVLGIHRDKNKGLDIKISAARLSEKKIENNQLVVLTSIGSVPGAVQRVMHEEIVAMLSKDHDRLIAPQRRGLEHQLKVQSRELSMMQEPMLLVNNRQVLIDRLIKSEMTLERLEMPFTIEVKKERAKQAIEAAEQSLAELHRDEVLLTKRRSQFETERRLLEKEIFDLDGQIKQALQRSVSVVAGASEGVDGVALLLIDNVIQGNRSRLAALEQRLVIAFPERELVMENDLITSREARLQAKKKIDLMKKEFDLIEVEHKRSLVTTQMPVEQLRREVELFEFNSVGAIDRKLLQVEQLAFGLDAISPTRFFAPPMEGDSGQDFPLAAIVFAAFIGLIFGVLVAFFMEFLRAVSKRKAEVMALSVASGEGGNKVKLVSTTSSQANG</sequence>
<proteinExistence type="predicted"/>
<dbReference type="AlphaFoldDB" id="A0A3B0ZX16"/>
<keyword evidence="1" id="KW-1133">Transmembrane helix</keyword>
<gene>
    <name evidence="2" type="ORF">MNBD_GAMMA17-1759</name>
</gene>
<feature type="transmembrane region" description="Helical" evidence="1">
    <location>
        <begin position="423"/>
        <end position="446"/>
    </location>
</feature>
<reference evidence="2" key="1">
    <citation type="submission" date="2018-06" db="EMBL/GenBank/DDBJ databases">
        <authorList>
            <person name="Zhirakovskaya E."/>
        </authorList>
    </citation>
    <scope>NUCLEOTIDE SEQUENCE</scope>
</reference>
<evidence type="ECO:0000313" key="2">
    <source>
        <dbReference type="EMBL" id="VAW85136.1"/>
    </source>
</evidence>
<evidence type="ECO:0000256" key="1">
    <source>
        <dbReference type="SAM" id="Phobius"/>
    </source>
</evidence>